<dbReference type="EMBL" id="PVTZ01000015">
    <property type="protein sequence ID" value="PRZ12275.1"/>
    <property type="molecule type" value="Genomic_DNA"/>
</dbReference>
<dbReference type="InterPro" id="IPR055130">
    <property type="entry name" value="PreP_C"/>
</dbReference>
<dbReference type="Gene3D" id="3.30.830.10">
    <property type="entry name" value="Metalloenzyme, LuxS/M16 peptidase-like"/>
    <property type="match status" value="4"/>
</dbReference>
<dbReference type="RefSeq" id="WP_106343184.1">
    <property type="nucleotide sequence ID" value="NZ_PVTZ01000015.1"/>
</dbReference>
<dbReference type="InterPro" id="IPR007863">
    <property type="entry name" value="Peptidase_M16_C"/>
</dbReference>
<dbReference type="InterPro" id="IPR013578">
    <property type="entry name" value="Peptidase_M16C_assoc"/>
</dbReference>
<evidence type="ECO:0000313" key="2">
    <source>
        <dbReference type="EMBL" id="PRZ12275.1"/>
    </source>
</evidence>
<proteinExistence type="predicted"/>
<sequence>MTAKNWKKGARLHGFVLRDEQRVEAIDATARLFEHEKTGAKLLQLANRDPNKVFAVSFKTLPQDDTGLTHILEHSVLCGSRKYPVKQPFKEMLKGSLSTYLNALTFSDKTVYPVASRNWRDFLNLVSVYVDAVFFPKIHETPEIFLQEGWHYALSAPSDPLTISGVVYNEMKGVYSSPDSLLGRTAKIIMYPDTPYGFDSGGNPDRIPDLSLSQFLMYHRTHYHPSNSYFYLYGDGELEEVLRLLQEEALASFEKQVLTHRSLVQPPFSSPVVKTVAYPAASTAGRTMYSASYAVGEATDPLQMLMLTLMAYVLFHSPASPLKQALLDAGVGKVVSGQIDPSMRKPMFSVFVKHAESGALDLFRRVLTDTLRRLAEGGIDPDLLHAGINWLEVTLREPDQGCPAGLTYLFKVMSSWLHGGDPLAHLRHDKTLSALRAHVQKGGGEQWIQMNLLDNNHAAFLTLEPSVTLAEERERQHRQKLARIKDTLSAADIKRLIEQTQRLQARQQAADPAEALACLPLLSLNELPAHPEPIPLEQTAVQGVPVLFTPHDTKGIHYLQLSFDTKAVPEEHFPYIALLAYVLGKMGTKRYTYGQLSNAVHLLTGGLQCKVQTYQQTQSAPKVATVFHINVKLLSHQWPALPDLLHEILSLTRFTDQGRLLQLIREFKAQRETLLLRSGHQFAVMRLASSLSDKGRCDELLHGIGLHRFLSRLEREFAQRADEIAKRLQQTARLIFRRDALTVHRVAAEGEIGEHLPRFLEQWVPTLGMKAATPQVHRQAHRLVNHKQNEAFFGPGRVQYVAKGGGLFTAGGRYEGRWMVLKTLLETEYLWNRIRVRGGAYGAMCSLSRTGALAFVSYRDPNLTETLQVYQEIPAYLRQLNPSRDEWHRLLIGTLRKLDPARSASQKGEVALMRHFSGITEEMVREEWAQVLRTNVNDVRELAPVVEAVLKEGAACVIGSEGKIKANADLFDRIEPLT</sequence>
<keyword evidence="3" id="KW-1185">Reference proteome</keyword>
<dbReference type="Pfam" id="PF22516">
    <property type="entry name" value="PreP_C"/>
    <property type="match status" value="1"/>
</dbReference>
<organism evidence="2 3">
    <name type="scientific">Laceyella sediminis</name>
    <dbReference type="NCBI Taxonomy" id="573074"/>
    <lineage>
        <taxon>Bacteria</taxon>
        <taxon>Bacillati</taxon>
        <taxon>Bacillota</taxon>
        <taxon>Bacilli</taxon>
        <taxon>Bacillales</taxon>
        <taxon>Thermoactinomycetaceae</taxon>
        <taxon>Laceyella</taxon>
    </lineage>
</organism>
<evidence type="ECO:0000313" key="3">
    <source>
        <dbReference type="Proteomes" id="UP000238836"/>
    </source>
</evidence>
<feature type="domain" description="Peptidase M16C associated" evidence="1">
    <location>
        <begin position="463"/>
        <end position="713"/>
    </location>
</feature>
<dbReference type="Proteomes" id="UP000238836">
    <property type="component" value="Unassembled WGS sequence"/>
</dbReference>
<name>A0ABX5EMM9_9BACL</name>
<gene>
    <name evidence="2" type="ORF">CLV36_11540</name>
</gene>
<dbReference type="InterPro" id="IPR011249">
    <property type="entry name" value="Metalloenz_LuxS/M16"/>
</dbReference>
<dbReference type="Pfam" id="PF05193">
    <property type="entry name" value="Peptidase_M16_C"/>
    <property type="match status" value="1"/>
</dbReference>
<dbReference type="SMART" id="SM01264">
    <property type="entry name" value="M16C_associated"/>
    <property type="match status" value="1"/>
</dbReference>
<protein>
    <recommendedName>
        <fullName evidence="1">Peptidase M16C associated domain-containing protein</fullName>
    </recommendedName>
</protein>
<evidence type="ECO:0000259" key="1">
    <source>
        <dbReference type="SMART" id="SM01264"/>
    </source>
</evidence>
<dbReference type="SUPFAM" id="SSF63411">
    <property type="entry name" value="LuxS/MPP-like metallohydrolase"/>
    <property type="match status" value="4"/>
</dbReference>
<dbReference type="PANTHER" id="PTHR43016:SF13">
    <property type="entry name" value="PRESEQUENCE PROTEASE, MITOCHONDRIAL"/>
    <property type="match status" value="1"/>
</dbReference>
<dbReference type="Pfam" id="PF08367">
    <property type="entry name" value="M16C_assoc"/>
    <property type="match status" value="1"/>
</dbReference>
<comment type="caution">
    <text evidence="2">The sequence shown here is derived from an EMBL/GenBank/DDBJ whole genome shotgun (WGS) entry which is preliminary data.</text>
</comment>
<reference evidence="2 3" key="1">
    <citation type="submission" date="2018-03" db="EMBL/GenBank/DDBJ databases">
        <title>Genomic Encyclopedia of Archaeal and Bacterial Type Strains, Phase II (KMG-II): from individual species to whole genera.</title>
        <authorList>
            <person name="Goeker M."/>
        </authorList>
    </citation>
    <scope>NUCLEOTIDE SEQUENCE [LARGE SCALE GENOMIC DNA]</scope>
    <source>
        <strain evidence="2 3">RHA1</strain>
    </source>
</reference>
<accession>A0ABX5EMM9</accession>
<dbReference type="PANTHER" id="PTHR43016">
    <property type="entry name" value="PRESEQUENCE PROTEASE"/>
    <property type="match status" value="1"/>
</dbReference>